<organism evidence="1">
    <name type="scientific">Zea mays</name>
    <name type="common">Maize</name>
    <dbReference type="NCBI Taxonomy" id="4577"/>
    <lineage>
        <taxon>Eukaryota</taxon>
        <taxon>Viridiplantae</taxon>
        <taxon>Streptophyta</taxon>
        <taxon>Embryophyta</taxon>
        <taxon>Tracheophyta</taxon>
        <taxon>Spermatophyta</taxon>
        <taxon>Magnoliopsida</taxon>
        <taxon>Liliopsida</taxon>
        <taxon>Poales</taxon>
        <taxon>Poaceae</taxon>
        <taxon>PACMAD clade</taxon>
        <taxon>Panicoideae</taxon>
        <taxon>Andropogonodae</taxon>
        <taxon>Andropogoneae</taxon>
        <taxon>Tripsacinae</taxon>
        <taxon>Zea</taxon>
    </lineage>
</organism>
<dbReference type="EMBL" id="EU958457">
    <property type="protein sequence ID" value="ACG30575.1"/>
    <property type="molecule type" value="mRNA"/>
</dbReference>
<dbReference type="RefSeq" id="NP_001315277.1">
    <property type="nucleotide sequence ID" value="NM_001328348.1"/>
</dbReference>
<name>B6T0E2_MAIZE</name>
<dbReference type="KEGG" id="zma:100275874"/>
<dbReference type="GeneID" id="100275874"/>
<dbReference type="AlphaFoldDB" id="B6T0E2"/>
<sequence>MWIRQEFFKIFYLNQFLYQIYSIYKYMVWGISPHIRGGDKKKVKFNSNS</sequence>
<evidence type="ECO:0000313" key="1">
    <source>
        <dbReference type="EMBL" id="ACG30575.1"/>
    </source>
</evidence>
<reference evidence="1" key="1">
    <citation type="journal article" date="2009" name="Plant Mol. Biol.">
        <title>Insights into corn genes derived from large-scale cDNA sequencing.</title>
        <authorList>
            <person name="Alexandrov N.N."/>
            <person name="Brover V.V."/>
            <person name="Freidin S."/>
            <person name="Troukhan M.E."/>
            <person name="Tatarinova T.V."/>
            <person name="Zhang H."/>
            <person name="Swaller T.J."/>
            <person name="Lu Y.P."/>
            <person name="Bouck J."/>
            <person name="Flavell R.B."/>
            <person name="Feldmann K.A."/>
        </authorList>
    </citation>
    <scope>NUCLEOTIDE SEQUENCE</scope>
</reference>
<protein>
    <submittedName>
        <fullName evidence="1">Uncharacterized protein</fullName>
    </submittedName>
</protein>
<proteinExistence type="evidence at transcript level"/>
<accession>B6T0E2</accession>